<dbReference type="InterPro" id="IPR005490">
    <property type="entry name" value="LD_TPept_cat_dom"/>
</dbReference>
<evidence type="ECO:0000256" key="5">
    <source>
        <dbReference type="ARBA" id="ARBA00023315"/>
    </source>
</evidence>
<dbReference type="Gene3D" id="2.40.440.10">
    <property type="entry name" value="L,D-transpeptidase catalytic domain-like"/>
    <property type="match status" value="1"/>
</dbReference>
<keyword evidence="6 7" id="KW-0961">Cell wall biogenesis/degradation</keyword>
<organism evidence="10 11">
    <name type="scientific">Kitasatospora cystarginea</name>
    <dbReference type="NCBI Taxonomy" id="58350"/>
    <lineage>
        <taxon>Bacteria</taxon>
        <taxon>Bacillati</taxon>
        <taxon>Actinomycetota</taxon>
        <taxon>Actinomycetes</taxon>
        <taxon>Kitasatosporales</taxon>
        <taxon>Streptomycetaceae</taxon>
        <taxon>Kitasatospora</taxon>
    </lineage>
</organism>
<evidence type="ECO:0000259" key="9">
    <source>
        <dbReference type="PROSITE" id="PS52029"/>
    </source>
</evidence>
<evidence type="ECO:0000256" key="4">
    <source>
        <dbReference type="ARBA" id="ARBA00022984"/>
    </source>
</evidence>
<dbReference type="Gene3D" id="2.60.40.3710">
    <property type="match status" value="1"/>
</dbReference>
<accession>A0ABN3ETP0</accession>
<protein>
    <recommendedName>
        <fullName evidence="9">L,D-TPase catalytic domain-containing protein</fullName>
    </recommendedName>
</protein>
<reference evidence="10 11" key="1">
    <citation type="journal article" date="2019" name="Int. J. Syst. Evol. Microbiol.">
        <title>The Global Catalogue of Microorganisms (GCM) 10K type strain sequencing project: providing services to taxonomists for standard genome sequencing and annotation.</title>
        <authorList>
            <consortium name="The Broad Institute Genomics Platform"/>
            <consortium name="The Broad Institute Genome Sequencing Center for Infectious Disease"/>
            <person name="Wu L."/>
            <person name="Ma J."/>
        </authorList>
    </citation>
    <scope>NUCLEOTIDE SEQUENCE [LARGE SCALE GENOMIC DNA]</scope>
    <source>
        <strain evidence="10 11">JCM 7356</strain>
    </source>
</reference>
<dbReference type="Proteomes" id="UP001500305">
    <property type="component" value="Unassembled WGS sequence"/>
</dbReference>
<evidence type="ECO:0000256" key="7">
    <source>
        <dbReference type="PROSITE-ProRule" id="PRU01373"/>
    </source>
</evidence>
<keyword evidence="5" id="KW-0012">Acyltransferase</keyword>
<dbReference type="CDD" id="cd16913">
    <property type="entry name" value="YkuD_like"/>
    <property type="match status" value="1"/>
</dbReference>
<evidence type="ECO:0000256" key="8">
    <source>
        <dbReference type="SAM" id="SignalP"/>
    </source>
</evidence>
<dbReference type="InterPro" id="IPR041280">
    <property type="entry name" value="Big_10"/>
</dbReference>
<dbReference type="PROSITE" id="PS52029">
    <property type="entry name" value="LD_TPASE"/>
    <property type="match status" value="1"/>
</dbReference>
<feature type="chain" id="PRO_5046372962" description="L,D-TPase catalytic domain-containing protein" evidence="8">
    <location>
        <begin position="29"/>
        <end position="293"/>
    </location>
</feature>
<dbReference type="SUPFAM" id="SSF141523">
    <property type="entry name" value="L,D-transpeptidase catalytic domain-like"/>
    <property type="match status" value="1"/>
</dbReference>
<evidence type="ECO:0000313" key="11">
    <source>
        <dbReference type="Proteomes" id="UP001500305"/>
    </source>
</evidence>
<comment type="caution">
    <text evidence="10">The sequence shown here is derived from an EMBL/GenBank/DDBJ whole genome shotgun (WGS) entry which is preliminary data.</text>
</comment>
<sequence>MPRRVAVTTLVLTTAVGGLTAGAGSAFAAQPAAAERQSAGPYDNVTSGSTYGVGMIVSLNFRKAVRNKAAVDKAISFTTSDGSKVKGHWFGSYRVDFRPEKFWKPGTKVTVHYRLNNVQVSPGVYGGVDSDQTFTIGRDQRTTVDAAKHTMTTARGGKRVSSYPITAGKPGYDSWNGIMVISEKDEHVEMKSAPGAPKNEQYDVKDVPHALRLTDSGTYVHGNYWAVDSMGRSNVSHGCIGVQDVEHGSNSSNAGRFFRSSLVGDPVTVVNSDGGKVAPDNGLSGWNLGWSKW</sequence>
<feature type="active site" description="Nucleophile" evidence="7">
    <location>
        <position position="239"/>
    </location>
</feature>
<dbReference type="PANTHER" id="PTHR30582">
    <property type="entry name" value="L,D-TRANSPEPTIDASE"/>
    <property type="match status" value="1"/>
</dbReference>
<dbReference type="InterPro" id="IPR050979">
    <property type="entry name" value="LD-transpeptidase"/>
</dbReference>
<keyword evidence="2" id="KW-0808">Transferase</keyword>
<gene>
    <name evidence="10" type="ORF">GCM10010430_64660</name>
</gene>
<evidence type="ECO:0000256" key="3">
    <source>
        <dbReference type="ARBA" id="ARBA00022960"/>
    </source>
</evidence>
<keyword evidence="8" id="KW-0732">Signal</keyword>
<feature type="domain" description="L,D-TPase catalytic" evidence="9">
    <location>
        <begin position="140"/>
        <end position="270"/>
    </location>
</feature>
<keyword evidence="3 7" id="KW-0133">Cell shape</keyword>
<feature type="signal peptide" evidence="8">
    <location>
        <begin position="1"/>
        <end position="28"/>
    </location>
</feature>
<dbReference type="InterPro" id="IPR038063">
    <property type="entry name" value="Transpep_catalytic_dom"/>
</dbReference>
<comment type="pathway">
    <text evidence="1 7">Cell wall biogenesis; peptidoglycan biosynthesis.</text>
</comment>
<dbReference type="Pfam" id="PF03734">
    <property type="entry name" value="YkuD"/>
    <property type="match status" value="1"/>
</dbReference>
<evidence type="ECO:0000256" key="6">
    <source>
        <dbReference type="ARBA" id="ARBA00023316"/>
    </source>
</evidence>
<evidence type="ECO:0000256" key="2">
    <source>
        <dbReference type="ARBA" id="ARBA00022679"/>
    </source>
</evidence>
<keyword evidence="4 7" id="KW-0573">Peptidoglycan synthesis</keyword>
<evidence type="ECO:0000313" key="10">
    <source>
        <dbReference type="EMBL" id="GAA2270063.1"/>
    </source>
</evidence>
<dbReference type="EMBL" id="BAAATR010000040">
    <property type="protein sequence ID" value="GAA2270063.1"/>
    <property type="molecule type" value="Genomic_DNA"/>
</dbReference>
<dbReference type="Pfam" id="PF17964">
    <property type="entry name" value="Big_10"/>
    <property type="match status" value="1"/>
</dbReference>
<dbReference type="PANTHER" id="PTHR30582:SF2">
    <property type="entry name" value="L,D-TRANSPEPTIDASE YCIB-RELATED"/>
    <property type="match status" value="1"/>
</dbReference>
<feature type="active site" description="Proton donor/acceptor" evidence="7">
    <location>
        <position position="221"/>
    </location>
</feature>
<keyword evidence="11" id="KW-1185">Reference proteome</keyword>
<name>A0ABN3ETP0_9ACTN</name>
<evidence type="ECO:0000256" key="1">
    <source>
        <dbReference type="ARBA" id="ARBA00004752"/>
    </source>
</evidence>
<proteinExistence type="predicted"/>